<evidence type="ECO:0000313" key="2">
    <source>
        <dbReference type="EMBL" id="KAL2891131.1"/>
    </source>
</evidence>
<evidence type="ECO:0000259" key="1">
    <source>
        <dbReference type="PROSITE" id="PS50181"/>
    </source>
</evidence>
<name>A0ABR4MS66_9PEZI</name>
<evidence type="ECO:0000313" key="3">
    <source>
        <dbReference type="Proteomes" id="UP001610728"/>
    </source>
</evidence>
<keyword evidence="3" id="KW-1185">Reference proteome</keyword>
<reference evidence="2 3" key="1">
    <citation type="submission" date="2020-05" db="EMBL/GenBank/DDBJ databases">
        <title>Ceratocystis lukuohia genome.</title>
        <authorList>
            <person name="Harrington T.C."/>
            <person name="Kim K."/>
            <person name="Mayers C.G."/>
        </authorList>
    </citation>
    <scope>NUCLEOTIDE SEQUENCE [LARGE SCALE GENOMIC DNA]</scope>
    <source>
        <strain evidence="2 3">C4212</strain>
    </source>
</reference>
<dbReference type="InterPro" id="IPR036047">
    <property type="entry name" value="F-box-like_dom_sf"/>
</dbReference>
<dbReference type="CDD" id="cd09917">
    <property type="entry name" value="F-box_SF"/>
    <property type="match status" value="1"/>
</dbReference>
<comment type="caution">
    <text evidence="2">The sequence shown here is derived from an EMBL/GenBank/DDBJ whole genome shotgun (WGS) entry which is preliminary data.</text>
</comment>
<dbReference type="InterPro" id="IPR001810">
    <property type="entry name" value="F-box_dom"/>
</dbReference>
<dbReference type="Proteomes" id="UP001610728">
    <property type="component" value="Unassembled WGS sequence"/>
</dbReference>
<accession>A0ABR4MS66</accession>
<dbReference type="GeneID" id="98114735"/>
<proteinExistence type="predicted"/>
<sequence length="496" mass="57351">MSGPGEASFSLSLLHLPPEIITRILVFVQLPKDLIAVSMSCRAMDAIVRQHESWIVSHVISNIFHPTVLPAALLVQKARQLPHISEDPQGAAARQFLQKYLVGHPEDGLISASEVRTLSDLQALIPLHSVVKSFAGTFVGHCMQRKNEDYLAGWNTSALFSPDHMPTESEWTRIERSLYHYELFCVLFGHDPAETFTGRSTLQREFRSCFAPWELEQIASVFDVLRVDVYRAVPLLPSLLPQYVSDKTNFCFFARRPAFRDVARHDITYGFHMVEYDKRHSPWMRHVIETGLEFMYDVVTAADFTQRRAILQRQHDGDSIPRSCSFWPICWELPNNALLHGHDFAPFSHRNMEMTPAWMPEEDSGPEEVWRWVCRTGSTSNNNVPLSPFKRWILRHQGYAFWDSWRVKDVGILKQAFREPFFQESHFHVREQLALEGLPNTEAYTSRMVGSWHARKLIFMEGGRGYWDFADTKKIEWGYPSVPRSREHMMMANEGK</sequence>
<dbReference type="PROSITE" id="PS50181">
    <property type="entry name" value="FBOX"/>
    <property type="match status" value="1"/>
</dbReference>
<gene>
    <name evidence="2" type="ORF">HOO65_010489</name>
</gene>
<dbReference type="RefSeq" id="XP_070862311.1">
    <property type="nucleotide sequence ID" value="XM_071005768.1"/>
</dbReference>
<dbReference type="EMBL" id="JABSNW010000001">
    <property type="protein sequence ID" value="KAL2891131.1"/>
    <property type="molecule type" value="Genomic_DNA"/>
</dbReference>
<protein>
    <recommendedName>
        <fullName evidence="1">F-box domain-containing protein</fullName>
    </recommendedName>
</protein>
<dbReference type="SUPFAM" id="SSF81383">
    <property type="entry name" value="F-box domain"/>
    <property type="match status" value="1"/>
</dbReference>
<organism evidence="2 3">
    <name type="scientific">Ceratocystis lukuohia</name>
    <dbReference type="NCBI Taxonomy" id="2019550"/>
    <lineage>
        <taxon>Eukaryota</taxon>
        <taxon>Fungi</taxon>
        <taxon>Dikarya</taxon>
        <taxon>Ascomycota</taxon>
        <taxon>Pezizomycotina</taxon>
        <taxon>Sordariomycetes</taxon>
        <taxon>Hypocreomycetidae</taxon>
        <taxon>Microascales</taxon>
        <taxon>Ceratocystidaceae</taxon>
        <taxon>Ceratocystis</taxon>
    </lineage>
</organism>
<feature type="domain" description="F-box" evidence="1">
    <location>
        <begin position="10"/>
        <end position="57"/>
    </location>
</feature>